<dbReference type="CDD" id="cd00156">
    <property type="entry name" value="REC"/>
    <property type="match status" value="1"/>
</dbReference>
<evidence type="ECO:0000259" key="6">
    <source>
        <dbReference type="PROSITE" id="PS50110"/>
    </source>
</evidence>
<dbReference type="PRINTS" id="PR00344">
    <property type="entry name" value="BCTRLSENSOR"/>
</dbReference>
<evidence type="ECO:0000259" key="5">
    <source>
        <dbReference type="PROSITE" id="PS50109"/>
    </source>
</evidence>
<dbReference type="SUPFAM" id="SSF55874">
    <property type="entry name" value="ATPase domain of HSP90 chaperone/DNA topoisomerase II/histidine kinase"/>
    <property type="match status" value="1"/>
</dbReference>
<dbReference type="PROSITE" id="PS50109">
    <property type="entry name" value="HIS_KIN"/>
    <property type="match status" value="1"/>
</dbReference>
<dbReference type="SMART" id="SM00448">
    <property type="entry name" value="REC"/>
    <property type="match status" value="2"/>
</dbReference>
<dbReference type="SMART" id="SM00388">
    <property type="entry name" value="HisKA"/>
    <property type="match status" value="1"/>
</dbReference>
<dbReference type="PANTHER" id="PTHR43065">
    <property type="entry name" value="SENSOR HISTIDINE KINASE"/>
    <property type="match status" value="1"/>
</dbReference>
<protein>
    <recommendedName>
        <fullName evidence="2">histidine kinase</fullName>
        <ecNumber evidence="2">2.7.13.3</ecNumber>
    </recommendedName>
</protein>
<organism evidence="7">
    <name type="scientific">Solibacter usitatus (strain Ellin6076)</name>
    <dbReference type="NCBI Taxonomy" id="234267"/>
    <lineage>
        <taxon>Bacteria</taxon>
        <taxon>Pseudomonadati</taxon>
        <taxon>Acidobacteriota</taxon>
        <taxon>Terriglobia</taxon>
        <taxon>Bryobacterales</taxon>
        <taxon>Solibacteraceae</taxon>
        <taxon>Candidatus Solibacter</taxon>
    </lineage>
</organism>
<dbReference type="InterPro" id="IPR005467">
    <property type="entry name" value="His_kinase_dom"/>
</dbReference>
<reference evidence="7" key="1">
    <citation type="submission" date="2006-10" db="EMBL/GenBank/DDBJ databases">
        <title>Complete sequence of Solibacter usitatus Ellin6076.</title>
        <authorList>
            <consortium name="US DOE Joint Genome Institute"/>
            <person name="Copeland A."/>
            <person name="Lucas S."/>
            <person name="Lapidus A."/>
            <person name="Barry K."/>
            <person name="Detter J.C."/>
            <person name="Glavina del Rio T."/>
            <person name="Hammon N."/>
            <person name="Israni S."/>
            <person name="Dalin E."/>
            <person name="Tice H."/>
            <person name="Pitluck S."/>
            <person name="Thompson L.S."/>
            <person name="Brettin T."/>
            <person name="Bruce D."/>
            <person name="Han C."/>
            <person name="Tapia R."/>
            <person name="Gilna P."/>
            <person name="Schmutz J."/>
            <person name="Larimer F."/>
            <person name="Land M."/>
            <person name="Hauser L."/>
            <person name="Kyrpides N."/>
            <person name="Mikhailova N."/>
            <person name="Janssen P.H."/>
            <person name="Kuske C.R."/>
            <person name="Richardson P."/>
        </authorList>
    </citation>
    <scope>NUCLEOTIDE SEQUENCE</scope>
    <source>
        <strain evidence="7">Ellin6076</strain>
    </source>
</reference>
<dbReference type="SUPFAM" id="SSF52172">
    <property type="entry name" value="CheY-like"/>
    <property type="match status" value="2"/>
</dbReference>
<dbReference type="Gene3D" id="1.10.287.130">
    <property type="match status" value="1"/>
</dbReference>
<dbReference type="EMBL" id="CP000473">
    <property type="protein sequence ID" value="ABJ81466.1"/>
    <property type="molecule type" value="Genomic_DNA"/>
</dbReference>
<evidence type="ECO:0000256" key="2">
    <source>
        <dbReference type="ARBA" id="ARBA00012438"/>
    </source>
</evidence>
<dbReference type="InterPro" id="IPR036890">
    <property type="entry name" value="HATPase_C_sf"/>
</dbReference>
<dbReference type="InterPro" id="IPR004358">
    <property type="entry name" value="Sig_transdc_His_kin-like_C"/>
</dbReference>
<dbReference type="KEGG" id="sus:Acid_0456"/>
<dbReference type="eggNOG" id="COG0784">
    <property type="taxonomic scope" value="Bacteria"/>
</dbReference>
<feature type="modified residue" description="4-aspartylphosphate" evidence="4">
    <location>
        <position position="54"/>
    </location>
</feature>
<dbReference type="EC" id="2.7.13.3" evidence="2"/>
<dbReference type="InterPro" id="IPR003594">
    <property type="entry name" value="HATPase_dom"/>
</dbReference>
<dbReference type="FunCoup" id="Q02BV0">
    <property type="interactions" value="321"/>
</dbReference>
<name>Q02BV0_SOLUE</name>
<dbReference type="Gene3D" id="3.30.565.10">
    <property type="entry name" value="Histidine kinase-like ATPase, C-terminal domain"/>
    <property type="match status" value="1"/>
</dbReference>
<dbReference type="InterPro" id="IPR011006">
    <property type="entry name" value="CheY-like_superfamily"/>
</dbReference>
<dbReference type="PROSITE" id="PS50110">
    <property type="entry name" value="RESPONSE_REGULATORY"/>
    <property type="match status" value="2"/>
</dbReference>
<evidence type="ECO:0000313" key="7">
    <source>
        <dbReference type="EMBL" id="ABJ81466.1"/>
    </source>
</evidence>
<keyword evidence="3 4" id="KW-0597">Phosphoprotein</keyword>
<dbReference type="eggNOG" id="COG0745">
    <property type="taxonomic scope" value="Bacteria"/>
</dbReference>
<dbReference type="Gene3D" id="3.40.50.2300">
    <property type="match status" value="2"/>
</dbReference>
<dbReference type="Pfam" id="PF00512">
    <property type="entry name" value="HisKA"/>
    <property type="match status" value="1"/>
</dbReference>
<dbReference type="Pfam" id="PF02518">
    <property type="entry name" value="HATPase_c"/>
    <property type="match status" value="1"/>
</dbReference>
<proteinExistence type="predicted"/>
<evidence type="ECO:0000256" key="1">
    <source>
        <dbReference type="ARBA" id="ARBA00000085"/>
    </source>
</evidence>
<dbReference type="HOGENOM" id="CLU_000445_114_51_0"/>
<keyword evidence="7" id="KW-0808">Transferase</keyword>
<dbReference type="InterPro" id="IPR036097">
    <property type="entry name" value="HisK_dim/P_sf"/>
</dbReference>
<feature type="domain" description="Response regulatory" evidence="6">
    <location>
        <begin position="6"/>
        <end position="120"/>
    </location>
</feature>
<dbReference type="STRING" id="234267.Acid_0456"/>
<sequence length="519" mass="56520">MVQPLELLFIGESGVDAVVAELRRGGYSPSIRCANTLTELESALTSRPDIAISDFSIEPGFGALEALRVIQDQGVDLPVIVVSGKIRDSDVLAVLKAGAADHLTRTNLMRLNAAVERELRSARMRTDRVRLEEQFRQAQKMEAVGRLAGGVAHDFNNLLTVITGYSDLLLGSRDLKEAQRSALEEIRRSAERGGALTHQLLAFSRRQPMQARPLKIDELVLHMERMLRRLIGEDVELVTIAASSETVFADPGRLEQVIMNLVVNARDAMPGGGKLTIETGSIRLNDGLAARHLGVPPGQYVTIFITDTGVGMDQETQSHLFEPFFTTKNPGRGTGLGLATVYGIIRQSGGAIGIASEPGKGTSANIYLPRAKEKAEPAVDRPPALMPLTGRETILVVEDEARVRKLIVDVLTGRGYRVLEATRGEEALRICKTHADEIDLAVVDVVMPEMNGPDLIRQMQPICKGIRVLYISGYTDEAMIHHGIPESGAAFLQKPFVPDQLARKVREVLDARANAAEGQ</sequence>
<gene>
    <name evidence="7" type="ordered locus">Acid_0456</name>
</gene>
<dbReference type="Pfam" id="PF00072">
    <property type="entry name" value="Response_reg"/>
    <property type="match status" value="1"/>
</dbReference>
<dbReference type="InParanoid" id="Q02BV0"/>
<feature type="modified residue" description="4-aspartylphosphate" evidence="4">
    <location>
        <position position="444"/>
    </location>
</feature>
<feature type="domain" description="Histidine kinase" evidence="5">
    <location>
        <begin position="150"/>
        <end position="372"/>
    </location>
</feature>
<dbReference type="PANTHER" id="PTHR43065:SF42">
    <property type="entry name" value="TWO-COMPONENT SENSOR PPRA"/>
    <property type="match status" value="1"/>
</dbReference>
<dbReference type="GO" id="GO:0000155">
    <property type="term" value="F:phosphorelay sensor kinase activity"/>
    <property type="evidence" value="ECO:0007669"/>
    <property type="project" value="InterPro"/>
</dbReference>
<dbReference type="SMART" id="SM00387">
    <property type="entry name" value="HATPase_c"/>
    <property type="match status" value="1"/>
</dbReference>
<dbReference type="eggNOG" id="COG4191">
    <property type="taxonomic scope" value="Bacteria"/>
</dbReference>
<feature type="domain" description="Response regulatory" evidence="6">
    <location>
        <begin position="393"/>
        <end position="509"/>
    </location>
</feature>
<evidence type="ECO:0000256" key="3">
    <source>
        <dbReference type="ARBA" id="ARBA00022553"/>
    </source>
</evidence>
<dbReference type="SUPFAM" id="SSF47384">
    <property type="entry name" value="Homodimeric domain of signal transducing histidine kinase"/>
    <property type="match status" value="1"/>
</dbReference>
<dbReference type="AlphaFoldDB" id="Q02BV0"/>
<evidence type="ECO:0000256" key="4">
    <source>
        <dbReference type="PROSITE-ProRule" id="PRU00169"/>
    </source>
</evidence>
<keyword evidence="7" id="KW-0418">Kinase</keyword>
<accession>Q02BV0</accession>
<comment type="catalytic activity">
    <reaction evidence="1">
        <text>ATP + protein L-histidine = ADP + protein N-phospho-L-histidine.</text>
        <dbReference type="EC" id="2.7.13.3"/>
    </reaction>
</comment>
<dbReference type="InterPro" id="IPR003661">
    <property type="entry name" value="HisK_dim/P_dom"/>
</dbReference>
<dbReference type="InterPro" id="IPR001789">
    <property type="entry name" value="Sig_transdc_resp-reg_receiver"/>
</dbReference>
<dbReference type="CDD" id="cd00082">
    <property type="entry name" value="HisKA"/>
    <property type="match status" value="1"/>
</dbReference>